<sequence>MSNYKIAISFLISTLLLTSFFTIPCSNASYIPDLTITRVSHYDVWSSGLDKNGFPYQYHKLVPGYTVTVYNWGTGASQNTTLNFYIKTFDNKTLAKYIKVPAMNPGQTKRISFSMNAGTDGSFKEGYAIINPLNTFKEVSYKNNIRKFGLQELMLKNSTKNVTEIYQVSESPITWNGTTNNYTSPLSGKTGITSLDCKINFGEHDIEILNITVPIPGYLHNNVTMTASGDQFKSSSPTSWNDTSCTYKVDSYFGTLNYIEIKVVGDNLESKNVFKEPIQVIQEKWEPYKEKWIYSNIAAGKTRNIQEIYTGTTLKNASYYGTSFNYKVHHDNVVSIIVKGDNRGLYTAGWFITPLGSVSKVTSLFGDNKLPATVVSNGCYGINHRMRDVSYIGFEINGTNLQGFNNFKSLGFNSWTWQSNS</sequence>
<evidence type="ECO:0000259" key="1">
    <source>
        <dbReference type="Pfam" id="PF07705"/>
    </source>
</evidence>
<dbReference type="Proteomes" id="UP000217784">
    <property type="component" value="Unassembled WGS sequence"/>
</dbReference>
<feature type="domain" description="CARDB" evidence="1">
    <location>
        <begin position="65"/>
        <end position="146"/>
    </location>
</feature>
<gene>
    <name evidence="2" type="ORF">ASJ80_09010</name>
</gene>
<dbReference type="InterPro" id="IPR011635">
    <property type="entry name" value="CARDB"/>
</dbReference>
<name>A0A2A2H882_METBR</name>
<dbReference type="Gene3D" id="2.60.40.10">
    <property type="entry name" value="Immunoglobulins"/>
    <property type="match status" value="1"/>
</dbReference>
<comment type="caution">
    <text evidence="2">The sequence shown here is derived from an EMBL/GenBank/DDBJ whole genome shotgun (WGS) entry which is preliminary data.</text>
</comment>
<protein>
    <recommendedName>
        <fullName evidence="1">CARDB domain-containing protein</fullName>
    </recommendedName>
</protein>
<proteinExistence type="predicted"/>
<dbReference type="OrthoDB" id="68229at2157"/>
<dbReference type="InterPro" id="IPR013783">
    <property type="entry name" value="Ig-like_fold"/>
</dbReference>
<dbReference type="AlphaFoldDB" id="A0A2A2H882"/>
<organism evidence="2 3">
    <name type="scientific">Methanobacterium bryantii</name>
    <dbReference type="NCBI Taxonomy" id="2161"/>
    <lineage>
        <taxon>Archaea</taxon>
        <taxon>Methanobacteriati</taxon>
        <taxon>Methanobacteriota</taxon>
        <taxon>Methanomada group</taxon>
        <taxon>Methanobacteria</taxon>
        <taxon>Methanobacteriales</taxon>
        <taxon>Methanobacteriaceae</taxon>
        <taxon>Methanobacterium</taxon>
    </lineage>
</organism>
<dbReference type="EMBL" id="LMVM01000004">
    <property type="protein sequence ID" value="PAV05504.1"/>
    <property type="molecule type" value="Genomic_DNA"/>
</dbReference>
<accession>A0A2A2H882</accession>
<evidence type="ECO:0000313" key="2">
    <source>
        <dbReference type="EMBL" id="PAV05504.1"/>
    </source>
</evidence>
<evidence type="ECO:0000313" key="3">
    <source>
        <dbReference type="Proteomes" id="UP000217784"/>
    </source>
</evidence>
<keyword evidence="3" id="KW-1185">Reference proteome</keyword>
<dbReference type="Pfam" id="PF07705">
    <property type="entry name" value="CARDB"/>
    <property type="match status" value="1"/>
</dbReference>
<reference evidence="2 3" key="1">
    <citation type="journal article" date="2017" name="BMC Genomics">
        <title>Genomic analysis of methanogenic archaea reveals a shift towards energy conservation.</title>
        <authorList>
            <person name="Gilmore S.P."/>
            <person name="Henske J.K."/>
            <person name="Sexton J.A."/>
            <person name="Solomon K.V."/>
            <person name="Seppala S."/>
            <person name="Yoo J.I."/>
            <person name="Huyett L.M."/>
            <person name="Pressman A."/>
            <person name="Cogan J.Z."/>
            <person name="Kivenson V."/>
            <person name="Peng X."/>
            <person name="Tan Y."/>
            <person name="Valentine D.L."/>
            <person name="O'Malley M.A."/>
        </authorList>
    </citation>
    <scope>NUCLEOTIDE SEQUENCE [LARGE SCALE GENOMIC DNA]</scope>
    <source>
        <strain evidence="2 3">M.o.H.</strain>
    </source>
</reference>
<dbReference type="RefSeq" id="WP_069585755.1">
    <property type="nucleotide sequence ID" value="NZ_LMVM01000004.1"/>
</dbReference>